<dbReference type="GO" id="GO:0016787">
    <property type="term" value="F:hydrolase activity"/>
    <property type="evidence" value="ECO:0007669"/>
    <property type="project" value="UniProtKB-UniRule"/>
</dbReference>
<proteinExistence type="predicted"/>
<dbReference type="InterPro" id="IPR016035">
    <property type="entry name" value="Acyl_Trfase/lysoPLipase"/>
</dbReference>
<organism evidence="6 7">
    <name type="scientific">Rhabdobacter roseus</name>
    <dbReference type="NCBI Taxonomy" id="1655419"/>
    <lineage>
        <taxon>Bacteria</taxon>
        <taxon>Pseudomonadati</taxon>
        <taxon>Bacteroidota</taxon>
        <taxon>Cytophagia</taxon>
        <taxon>Cytophagales</taxon>
        <taxon>Cytophagaceae</taxon>
        <taxon>Rhabdobacter</taxon>
    </lineage>
</organism>
<dbReference type="EMBL" id="JACHGF010000001">
    <property type="protein sequence ID" value="MBB5282654.1"/>
    <property type="molecule type" value="Genomic_DNA"/>
</dbReference>
<dbReference type="GO" id="GO:0016042">
    <property type="term" value="P:lipid catabolic process"/>
    <property type="evidence" value="ECO:0007669"/>
    <property type="project" value="UniProtKB-UniRule"/>
</dbReference>
<evidence type="ECO:0000256" key="4">
    <source>
        <dbReference type="PROSITE-ProRule" id="PRU01161"/>
    </source>
</evidence>
<dbReference type="CDD" id="cd07205">
    <property type="entry name" value="Pat_PNPLA6_PNPLA7_NTE1_like"/>
    <property type="match status" value="1"/>
</dbReference>
<sequence length="253" mass="27945">MKIGLVLSGGGARGFSHLGVVKALTERGVQPQIISGTSSGALVGGLLAYGYPPDEILELFVKTRFLQYVRPAFGGSGLLRLERLETIYRQYIPENSFEVLPTPLVVAATDLVAGQVIYFRQGELARPVLASCCIPGLFEPLLFQGRQLVDGGVLDNLPVEPIRAEVDYVIGVHCNPFTRQSTLKSTRDILMRSLILAVQSKTKERFEQCDLLIEAPQLCDYTLFDLRKAREMFVLGYRHARQVLAQVPLPADL</sequence>
<name>A0A840TGQ3_9BACT</name>
<feature type="active site" description="Nucleophile" evidence="4">
    <location>
        <position position="38"/>
    </location>
</feature>
<gene>
    <name evidence="6" type="ORF">HNQ92_000775</name>
</gene>
<protein>
    <submittedName>
        <fullName evidence="6">NTE family protein</fullName>
    </submittedName>
</protein>
<dbReference type="PANTHER" id="PTHR14226">
    <property type="entry name" value="NEUROPATHY TARGET ESTERASE/SWISS CHEESE D.MELANOGASTER"/>
    <property type="match status" value="1"/>
</dbReference>
<feature type="domain" description="PNPLA" evidence="5">
    <location>
        <begin position="5"/>
        <end position="163"/>
    </location>
</feature>
<feature type="active site" description="Proton acceptor" evidence="4">
    <location>
        <position position="150"/>
    </location>
</feature>
<dbReference type="AlphaFoldDB" id="A0A840TGQ3"/>
<dbReference type="InterPro" id="IPR002641">
    <property type="entry name" value="PNPLA_dom"/>
</dbReference>
<keyword evidence="1 4" id="KW-0378">Hydrolase</keyword>
<evidence type="ECO:0000313" key="7">
    <source>
        <dbReference type="Proteomes" id="UP000557307"/>
    </source>
</evidence>
<evidence type="ECO:0000256" key="2">
    <source>
        <dbReference type="ARBA" id="ARBA00022963"/>
    </source>
</evidence>
<feature type="short sequence motif" description="GXSXG" evidence="4">
    <location>
        <begin position="36"/>
        <end position="40"/>
    </location>
</feature>
<accession>A0A840TGQ3</accession>
<keyword evidence="7" id="KW-1185">Reference proteome</keyword>
<evidence type="ECO:0000313" key="6">
    <source>
        <dbReference type="EMBL" id="MBB5282654.1"/>
    </source>
</evidence>
<feature type="short sequence motif" description="GXGXXG" evidence="4">
    <location>
        <begin position="9"/>
        <end position="14"/>
    </location>
</feature>
<dbReference type="PROSITE" id="PS51635">
    <property type="entry name" value="PNPLA"/>
    <property type="match status" value="1"/>
</dbReference>
<evidence type="ECO:0000259" key="5">
    <source>
        <dbReference type="PROSITE" id="PS51635"/>
    </source>
</evidence>
<comment type="caution">
    <text evidence="6">The sequence shown here is derived from an EMBL/GenBank/DDBJ whole genome shotgun (WGS) entry which is preliminary data.</text>
</comment>
<dbReference type="PANTHER" id="PTHR14226:SF78">
    <property type="entry name" value="SLR0060 PROTEIN"/>
    <property type="match status" value="1"/>
</dbReference>
<dbReference type="Pfam" id="PF01734">
    <property type="entry name" value="Patatin"/>
    <property type="match status" value="1"/>
</dbReference>
<reference evidence="6 7" key="1">
    <citation type="submission" date="2020-08" db="EMBL/GenBank/DDBJ databases">
        <title>Genomic Encyclopedia of Type Strains, Phase IV (KMG-IV): sequencing the most valuable type-strain genomes for metagenomic binning, comparative biology and taxonomic classification.</title>
        <authorList>
            <person name="Goeker M."/>
        </authorList>
    </citation>
    <scope>NUCLEOTIDE SEQUENCE [LARGE SCALE GENOMIC DNA]</scope>
    <source>
        <strain evidence="6 7">DSM 105074</strain>
    </source>
</reference>
<dbReference type="SUPFAM" id="SSF52151">
    <property type="entry name" value="FabD/lysophospholipase-like"/>
    <property type="match status" value="1"/>
</dbReference>
<keyword evidence="3 4" id="KW-0443">Lipid metabolism</keyword>
<feature type="short sequence motif" description="DGA/G" evidence="4">
    <location>
        <begin position="150"/>
        <end position="152"/>
    </location>
</feature>
<dbReference type="InterPro" id="IPR050301">
    <property type="entry name" value="NTE"/>
</dbReference>
<dbReference type="Gene3D" id="3.40.1090.10">
    <property type="entry name" value="Cytosolic phospholipase A2 catalytic domain"/>
    <property type="match status" value="2"/>
</dbReference>
<evidence type="ECO:0000256" key="1">
    <source>
        <dbReference type="ARBA" id="ARBA00022801"/>
    </source>
</evidence>
<dbReference type="Proteomes" id="UP000557307">
    <property type="component" value="Unassembled WGS sequence"/>
</dbReference>
<dbReference type="RefSeq" id="WP_184171158.1">
    <property type="nucleotide sequence ID" value="NZ_JACHGF010000001.1"/>
</dbReference>
<evidence type="ECO:0000256" key="3">
    <source>
        <dbReference type="ARBA" id="ARBA00023098"/>
    </source>
</evidence>
<keyword evidence="2 4" id="KW-0442">Lipid degradation</keyword>